<organism evidence="1 2">
    <name type="scientific">Acrobeloides nanus</name>
    <dbReference type="NCBI Taxonomy" id="290746"/>
    <lineage>
        <taxon>Eukaryota</taxon>
        <taxon>Metazoa</taxon>
        <taxon>Ecdysozoa</taxon>
        <taxon>Nematoda</taxon>
        <taxon>Chromadorea</taxon>
        <taxon>Rhabditida</taxon>
        <taxon>Tylenchina</taxon>
        <taxon>Cephalobomorpha</taxon>
        <taxon>Cephaloboidea</taxon>
        <taxon>Cephalobidae</taxon>
        <taxon>Acrobeloides</taxon>
    </lineage>
</organism>
<dbReference type="AlphaFoldDB" id="A0A914DIC8"/>
<keyword evidence="1" id="KW-1185">Reference proteome</keyword>
<proteinExistence type="predicted"/>
<reference evidence="2" key="1">
    <citation type="submission" date="2022-11" db="UniProtKB">
        <authorList>
            <consortium name="WormBaseParasite"/>
        </authorList>
    </citation>
    <scope>IDENTIFICATION</scope>
</reference>
<evidence type="ECO:0000313" key="2">
    <source>
        <dbReference type="WBParaSite" id="ACRNAN_scaffold26974.g24270.t1"/>
    </source>
</evidence>
<evidence type="ECO:0000313" key="1">
    <source>
        <dbReference type="Proteomes" id="UP000887540"/>
    </source>
</evidence>
<dbReference type="WBParaSite" id="ACRNAN_scaffold26974.g24270.t1">
    <property type="protein sequence ID" value="ACRNAN_scaffold26974.g24270.t1"/>
    <property type="gene ID" value="ACRNAN_scaffold26974.g24270"/>
</dbReference>
<sequence length="67" mass="7665">MIWKPLGQLAMERRATQGYKHARKVIDMPDDTISLHISLDARRSARRNHESILAIQPTKPDVQFSAP</sequence>
<protein>
    <submittedName>
        <fullName evidence="2">Uncharacterized protein</fullName>
    </submittedName>
</protein>
<accession>A0A914DIC8</accession>
<name>A0A914DIC8_9BILA</name>
<dbReference type="Proteomes" id="UP000887540">
    <property type="component" value="Unplaced"/>
</dbReference>